<name>A0A9P0A977_BEMTA</name>
<evidence type="ECO:0000256" key="3">
    <source>
        <dbReference type="ARBA" id="ARBA00022989"/>
    </source>
</evidence>
<dbReference type="AlphaFoldDB" id="A0A9P0A977"/>
<evidence type="ECO:0000256" key="4">
    <source>
        <dbReference type="ARBA" id="ARBA00023136"/>
    </source>
</evidence>
<protein>
    <recommendedName>
        <fullName evidence="9">Tetraspanin</fullName>
    </recommendedName>
</protein>
<feature type="transmembrane region" description="Helical" evidence="6">
    <location>
        <begin position="178"/>
        <end position="199"/>
    </location>
</feature>
<dbReference type="Proteomes" id="UP001152759">
    <property type="component" value="Chromosome 3"/>
</dbReference>
<feature type="compositionally biased region" description="Pro residues" evidence="5">
    <location>
        <begin position="357"/>
        <end position="368"/>
    </location>
</feature>
<keyword evidence="4 6" id="KW-0472">Membrane</keyword>
<dbReference type="InterPro" id="IPR008952">
    <property type="entry name" value="Tetraspanin_EC2_sf"/>
</dbReference>
<evidence type="ECO:0000313" key="7">
    <source>
        <dbReference type="EMBL" id="CAH0385950.1"/>
    </source>
</evidence>
<gene>
    <name evidence="7" type="ORF">BEMITA_LOCUS5125</name>
</gene>
<dbReference type="SUPFAM" id="SSF48652">
    <property type="entry name" value="Tetraspanin"/>
    <property type="match status" value="1"/>
</dbReference>
<sequence length="412" mass="44897">MTIMLIQHQLLRSRTGQLNKLERDVIKDQLIRINRLFVSRKRQARSAAQLHTSPVARSRLHSAATSPVARSAWSATAPVTTRSAQLHSVLALSMNRAMRYYRLWIYTCNAVLLVSVVCFIIIGSKIIVFDSKRMLIPNFTLTQPSLIYAYSALLFQSGFLQFIGCVGAIKLNEKLLNIYWLLLLLLLFGDVMLGIFWVYRYKDIMQQLGPDLKYRLVFQYPSDPNYRELWDDTQTEFQCCGVDSFQDYILFNSSYLQTDAVSSASGVEKMTTTVSLPASCCHGAVAGGGGAAAGGPGRPVAEALRPTHYVHSTTTTTTPAPPSTTSEYERDISLYSQIFHCPGAGAGTGRRRRTRPTPAPRAPSPPPTNKAATTASPSGSSPAPTSSSSSDSASSPSSSSASSAFSGMKSGR</sequence>
<keyword evidence="3 6" id="KW-1133">Transmembrane helix</keyword>
<dbReference type="PANTHER" id="PTHR19282">
    <property type="entry name" value="TETRASPANIN"/>
    <property type="match status" value="1"/>
</dbReference>
<dbReference type="InterPro" id="IPR018499">
    <property type="entry name" value="Tetraspanin/Peripherin"/>
</dbReference>
<dbReference type="CDD" id="cd03127">
    <property type="entry name" value="tetraspanin_LEL"/>
    <property type="match status" value="1"/>
</dbReference>
<feature type="compositionally biased region" description="Low complexity" evidence="5">
    <location>
        <begin position="371"/>
        <end position="406"/>
    </location>
</feature>
<reference evidence="7" key="1">
    <citation type="submission" date="2021-12" db="EMBL/GenBank/DDBJ databases">
        <authorList>
            <person name="King R."/>
        </authorList>
    </citation>
    <scope>NUCLEOTIDE SEQUENCE</scope>
</reference>
<dbReference type="PANTHER" id="PTHR19282:SF554">
    <property type="entry name" value="ANTIGEN, PUTATIVE-RELATED"/>
    <property type="match status" value="1"/>
</dbReference>
<dbReference type="EMBL" id="OU963864">
    <property type="protein sequence ID" value="CAH0385950.1"/>
    <property type="molecule type" value="Genomic_DNA"/>
</dbReference>
<evidence type="ECO:0000256" key="5">
    <source>
        <dbReference type="SAM" id="MobiDB-lite"/>
    </source>
</evidence>
<dbReference type="GO" id="GO:0005886">
    <property type="term" value="C:plasma membrane"/>
    <property type="evidence" value="ECO:0007669"/>
    <property type="project" value="TreeGrafter"/>
</dbReference>
<feature type="transmembrane region" description="Helical" evidence="6">
    <location>
        <begin position="147"/>
        <end position="171"/>
    </location>
</feature>
<dbReference type="Pfam" id="PF00335">
    <property type="entry name" value="Tetraspanin"/>
    <property type="match status" value="1"/>
</dbReference>
<evidence type="ECO:0000256" key="2">
    <source>
        <dbReference type="ARBA" id="ARBA00022692"/>
    </source>
</evidence>
<feature type="transmembrane region" description="Helical" evidence="6">
    <location>
        <begin position="103"/>
        <end position="127"/>
    </location>
</feature>
<proteinExistence type="predicted"/>
<evidence type="ECO:0000256" key="1">
    <source>
        <dbReference type="ARBA" id="ARBA00004141"/>
    </source>
</evidence>
<comment type="subcellular location">
    <subcellularLocation>
        <location evidence="1">Membrane</location>
        <topology evidence="1">Multi-pass membrane protein</topology>
    </subcellularLocation>
</comment>
<dbReference type="Gene3D" id="1.10.1450.10">
    <property type="entry name" value="Tetraspanin"/>
    <property type="match status" value="1"/>
</dbReference>
<keyword evidence="8" id="KW-1185">Reference proteome</keyword>
<evidence type="ECO:0000256" key="6">
    <source>
        <dbReference type="SAM" id="Phobius"/>
    </source>
</evidence>
<keyword evidence="2 6" id="KW-0812">Transmembrane</keyword>
<accession>A0A9P0A977</accession>
<evidence type="ECO:0000313" key="8">
    <source>
        <dbReference type="Proteomes" id="UP001152759"/>
    </source>
</evidence>
<feature type="region of interest" description="Disordered" evidence="5">
    <location>
        <begin position="340"/>
        <end position="412"/>
    </location>
</feature>
<evidence type="ECO:0008006" key="9">
    <source>
        <dbReference type="Google" id="ProtNLM"/>
    </source>
</evidence>
<organism evidence="7 8">
    <name type="scientific">Bemisia tabaci</name>
    <name type="common">Sweetpotato whitefly</name>
    <name type="synonym">Aleurodes tabaci</name>
    <dbReference type="NCBI Taxonomy" id="7038"/>
    <lineage>
        <taxon>Eukaryota</taxon>
        <taxon>Metazoa</taxon>
        <taxon>Ecdysozoa</taxon>
        <taxon>Arthropoda</taxon>
        <taxon>Hexapoda</taxon>
        <taxon>Insecta</taxon>
        <taxon>Pterygota</taxon>
        <taxon>Neoptera</taxon>
        <taxon>Paraneoptera</taxon>
        <taxon>Hemiptera</taxon>
        <taxon>Sternorrhyncha</taxon>
        <taxon>Aleyrodoidea</taxon>
        <taxon>Aleyrodidae</taxon>
        <taxon>Aleyrodinae</taxon>
        <taxon>Bemisia</taxon>
    </lineage>
</organism>